<sequence length="834" mass="96597">MNFFRNPEVPTELYKETDTTRMIDKYNKFWFLCCCPDFWVKKVDYPDSFTRVYRPSMLFNHLVMVIFCSSCFLSLWSQHDLSQSQKSDRLAYAASTPIITVLYHFVILYYTEDVKQVLYKLAVVLKVDHNDKKAEDEMIKQSKLYNGIFFSSCVCNMVLVGLYNFYRAVTTDETFITCISAWPDIEDRSTLAGLTRVVVYFLWFSHVTRNMGVFLIIHTALLLLSQQYKNLQSYFEDLNKIFLEKELSQEEQELKFEVRFKKGIEQHALTLWCVDETQRIFQITFSSHVLLWCGLLISILPDVLNNDTHSPTMLVSNAPRVCAALVGLGYFMWPAGDITVEASNVPHAMYGSGWQCCHDRSPRIRKLVVLAMMQAQRSIELKAFAHLTFSYETYVAIVKMSYSLFSVLLSNGAKKENQKRINVYASKIYQMSNQIPMYKPNEMTKLLGKLNVICFICGLRNIWVEDVKLTNRFISARSCNRLLLFAEIFYIIFATTILGSLLTQKNLSEKQKTDQMMFSITLPGNIMFHYILLYRRHEIRNLLYHLAVVLKEHYNDEDLEREMIKKIKVFSISLCGLVGMVVVSYGLSAFYRVVTAGETFVTITSAWPDIHDRSTAAGLVRVFVYFWWYPFAARIMVTFLILVTMLVSICYQFKNLQSYFYSLDEIFSDGTQSQEQKEKKYENAFKLGIKMHSLTLWCKNQHQHVSKELFATEIFLFFGMLLSQLTALLAGGRNMTQLCTMFITSVTTCLALGFFMWNGGDITLEASKLSEAMYCSGWQNCYGQSSVRIRKLVANALRQAQNPVVYKTLGIVEFSYESYVRLVKMPYSAVSVFY</sequence>
<evidence type="ECO:0000256" key="5">
    <source>
        <dbReference type="ARBA" id="ARBA00022725"/>
    </source>
</evidence>
<dbReference type="RefSeq" id="XP_022825517.1">
    <property type="nucleotide sequence ID" value="XM_022969749.1"/>
</dbReference>
<dbReference type="PANTHER" id="PTHR21137:SF35">
    <property type="entry name" value="ODORANT RECEPTOR 19A-RELATED"/>
    <property type="match status" value="1"/>
</dbReference>
<dbReference type="AlphaFoldDB" id="A0A9J7EBN9"/>
<dbReference type="GeneID" id="111355712"/>
<evidence type="ECO:0000313" key="11">
    <source>
        <dbReference type="Proteomes" id="UP000301870"/>
    </source>
</evidence>
<feature type="transmembrane region" description="Helical" evidence="10">
    <location>
        <begin position="144"/>
        <end position="166"/>
    </location>
</feature>
<feature type="transmembrane region" description="Helical" evidence="10">
    <location>
        <begin position="58"/>
        <end position="78"/>
    </location>
</feature>
<keyword evidence="7 10" id="KW-0472">Membrane</keyword>
<comment type="subcellular location">
    <subcellularLocation>
        <location evidence="1">Cell membrane</location>
        <topology evidence="1">Multi-pass membrane protein</topology>
    </subcellularLocation>
</comment>
<organism evidence="11 12">
    <name type="scientific">Spodoptera litura</name>
    <name type="common">Asian cotton leafworm</name>
    <dbReference type="NCBI Taxonomy" id="69820"/>
    <lineage>
        <taxon>Eukaryota</taxon>
        <taxon>Metazoa</taxon>
        <taxon>Ecdysozoa</taxon>
        <taxon>Arthropoda</taxon>
        <taxon>Hexapoda</taxon>
        <taxon>Insecta</taxon>
        <taxon>Pterygota</taxon>
        <taxon>Neoptera</taxon>
        <taxon>Endopterygota</taxon>
        <taxon>Lepidoptera</taxon>
        <taxon>Glossata</taxon>
        <taxon>Ditrysia</taxon>
        <taxon>Noctuoidea</taxon>
        <taxon>Noctuidae</taxon>
        <taxon>Amphipyrinae</taxon>
        <taxon>Spodoptera</taxon>
    </lineage>
</organism>
<proteinExistence type="predicted"/>
<feature type="transmembrane region" description="Helical" evidence="10">
    <location>
        <begin position="709"/>
        <end position="729"/>
    </location>
</feature>
<dbReference type="GO" id="GO:0007165">
    <property type="term" value="P:signal transduction"/>
    <property type="evidence" value="ECO:0007669"/>
    <property type="project" value="UniProtKB-KW"/>
</dbReference>
<dbReference type="Proteomes" id="UP000301870">
    <property type="component" value="Chromosome 21"/>
</dbReference>
<feature type="transmembrane region" description="Helical" evidence="10">
    <location>
        <begin position="90"/>
        <end position="110"/>
    </location>
</feature>
<evidence type="ECO:0000256" key="9">
    <source>
        <dbReference type="ARBA" id="ARBA00023224"/>
    </source>
</evidence>
<keyword evidence="2" id="KW-1003">Cell membrane</keyword>
<dbReference type="KEGG" id="sliu:111355712"/>
<feature type="transmembrane region" description="Helical" evidence="10">
    <location>
        <begin position="569"/>
        <end position="591"/>
    </location>
</feature>
<evidence type="ECO:0000256" key="3">
    <source>
        <dbReference type="ARBA" id="ARBA00022606"/>
    </source>
</evidence>
<feature type="transmembrane region" description="Helical" evidence="10">
    <location>
        <begin position="735"/>
        <end position="757"/>
    </location>
</feature>
<evidence type="ECO:0000256" key="10">
    <source>
        <dbReference type="SAM" id="Phobius"/>
    </source>
</evidence>
<keyword evidence="5" id="KW-0552">Olfaction</keyword>
<protein>
    <submittedName>
        <fullName evidence="12">Uncharacterized protein LOC111355712</fullName>
    </submittedName>
</protein>
<keyword evidence="8" id="KW-0675">Receptor</keyword>
<evidence type="ECO:0000256" key="4">
    <source>
        <dbReference type="ARBA" id="ARBA00022692"/>
    </source>
</evidence>
<name>A0A9J7EBN9_SPOLT</name>
<keyword evidence="3" id="KW-0716">Sensory transduction</keyword>
<feature type="transmembrane region" description="Helical" evidence="10">
    <location>
        <begin position="627"/>
        <end position="651"/>
    </location>
</feature>
<evidence type="ECO:0000256" key="8">
    <source>
        <dbReference type="ARBA" id="ARBA00023170"/>
    </source>
</evidence>
<dbReference type="InterPro" id="IPR004117">
    <property type="entry name" value="7tm6_olfct_rcpt"/>
</dbReference>
<dbReference type="PANTHER" id="PTHR21137">
    <property type="entry name" value="ODORANT RECEPTOR"/>
    <property type="match status" value="1"/>
</dbReference>
<evidence type="ECO:0000256" key="6">
    <source>
        <dbReference type="ARBA" id="ARBA00022989"/>
    </source>
</evidence>
<evidence type="ECO:0000256" key="1">
    <source>
        <dbReference type="ARBA" id="ARBA00004651"/>
    </source>
</evidence>
<gene>
    <name evidence="12" type="primary">LOC111355712</name>
</gene>
<keyword evidence="6 10" id="KW-1133">Transmembrane helix</keyword>
<keyword evidence="9" id="KW-0807">Transducer</keyword>
<dbReference type="OrthoDB" id="7476568at2759"/>
<dbReference type="GO" id="GO:0005549">
    <property type="term" value="F:odorant binding"/>
    <property type="evidence" value="ECO:0007669"/>
    <property type="project" value="InterPro"/>
</dbReference>
<evidence type="ECO:0000313" key="12">
    <source>
        <dbReference type="RefSeq" id="XP_022825517.1"/>
    </source>
</evidence>
<keyword evidence="4 10" id="KW-0812">Transmembrane</keyword>
<feature type="transmembrane region" description="Helical" evidence="10">
    <location>
        <begin position="515"/>
        <end position="534"/>
    </location>
</feature>
<dbReference type="Pfam" id="PF02949">
    <property type="entry name" value="7tm_6"/>
    <property type="match status" value="2"/>
</dbReference>
<reference evidence="12" key="1">
    <citation type="submission" date="2025-08" db="UniProtKB">
        <authorList>
            <consortium name="RefSeq"/>
        </authorList>
    </citation>
    <scope>IDENTIFICATION</scope>
    <source>
        <strain evidence="12">Ishihara</strain>
        <tissue evidence="12">Whole body</tissue>
    </source>
</reference>
<dbReference type="GO" id="GO:0004984">
    <property type="term" value="F:olfactory receptor activity"/>
    <property type="evidence" value="ECO:0007669"/>
    <property type="project" value="InterPro"/>
</dbReference>
<accession>A0A9J7EBN9</accession>
<keyword evidence="11" id="KW-1185">Reference proteome</keyword>
<evidence type="ECO:0000256" key="7">
    <source>
        <dbReference type="ARBA" id="ARBA00023136"/>
    </source>
</evidence>
<dbReference type="GO" id="GO:0005886">
    <property type="term" value="C:plasma membrane"/>
    <property type="evidence" value="ECO:0007669"/>
    <property type="project" value="UniProtKB-SubCell"/>
</dbReference>
<feature type="transmembrane region" description="Helical" evidence="10">
    <location>
        <begin position="200"/>
        <end position="224"/>
    </location>
</feature>
<feature type="transmembrane region" description="Helical" evidence="10">
    <location>
        <begin position="482"/>
        <end position="503"/>
    </location>
</feature>
<evidence type="ECO:0000256" key="2">
    <source>
        <dbReference type="ARBA" id="ARBA00022475"/>
    </source>
</evidence>